<organism evidence="3 4">
    <name type="scientific">Streptomyces stelliscabiei</name>
    <dbReference type="NCBI Taxonomy" id="146820"/>
    <lineage>
        <taxon>Bacteria</taxon>
        <taxon>Bacillati</taxon>
        <taxon>Actinomycetota</taxon>
        <taxon>Actinomycetes</taxon>
        <taxon>Kitasatosporales</taxon>
        <taxon>Streptomycetaceae</taxon>
        <taxon>Streptomyces</taxon>
    </lineage>
</organism>
<proteinExistence type="predicted"/>
<sequence>MTETTYWLEHAWLGTHVEPGVTLTVTTGGSDGRITAVRTSTPTPPPGAVVLRGLTLPGLANAHSHAFHRALRGTVQVGSGTFWTWREVMYRVADRLTPDTYLALARAVYAEMALAGITAVGEFHYVHHAPGGTPYADPNAMGEALVQAAAEAGIRITLLDTAYLSAGFGKAPGHHQLRFSDGTAEAWAERCSVLKDRDHARIGAAVHSVRAVPAAQLATVARWAEERRAPLHVHLSEQTAENDACHAAHGRTPAQLLADHGVLGPRTTGVHNTHLTDEDIALLGDSGTGTCMCPTTERDLADGIGPAVALQRAGSPLSLGSDSHAVIDLLEEARAMELNERLRTRTRGHWTAAALLRAASADGHAAIGWDDAGTLETGALADFTTIALDSVRTAGPLPRLGAETAVFAASAADVSHTVVGGRHVVRDGAHTLVPDVPKALADAVAALRG</sequence>
<dbReference type="PANTHER" id="PTHR43794">
    <property type="entry name" value="AMINOHYDROLASE SSNA-RELATED"/>
    <property type="match status" value="1"/>
</dbReference>
<feature type="domain" description="Amidohydrolase-related" evidence="2">
    <location>
        <begin position="56"/>
        <end position="423"/>
    </location>
</feature>
<dbReference type="Proteomes" id="UP000629287">
    <property type="component" value="Unassembled WGS sequence"/>
</dbReference>
<dbReference type="NCBIfam" id="NF006681">
    <property type="entry name" value="PRK09229.1-2"/>
    <property type="match status" value="1"/>
</dbReference>
<dbReference type="SUPFAM" id="SSF51338">
    <property type="entry name" value="Composite domain of metallo-dependent hydrolases"/>
    <property type="match status" value="1"/>
</dbReference>
<dbReference type="NCBIfam" id="TIGR02022">
    <property type="entry name" value="hutF"/>
    <property type="match status" value="1"/>
</dbReference>
<dbReference type="InterPro" id="IPR032466">
    <property type="entry name" value="Metal_Hydrolase"/>
</dbReference>
<evidence type="ECO:0000259" key="2">
    <source>
        <dbReference type="Pfam" id="PF01979"/>
    </source>
</evidence>
<name>A0A8I0TQC5_9ACTN</name>
<dbReference type="PANTHER" id="PTHR43794:SF11">
    <property type="entry name" value="AMIDOHYDROLASE-RELATED DOMAIN-CONTAINING PROTEIN"/>
    <property type="match status" value="1"/>
</dbReference>
<dbReference type="InterPro" id="IPR006680">
    <property type="entry name" value="Amidohydro-rel"/>
</dbReference>
<dbReference type="Pfam" id="PF01979">
    <property type="entry name" value="Amidohydro_1"/>
    <property type="match status" value="1"/>
</dbReference>
<dbReference type="Gene3D" id="2.30.40.10">
    <property type="entry name" value="Urease, subunit C, domain 1"/>
    <property type="match status" value="1"/>
</dbReference>
<dbReference type="GO" id="GO:0016810">
    <property type="term" value="F:hydrolase activity, acting on carbon-nitrogen (but not peptide) bonds"/>
    <property type="evidence" value="ECO:0007669"/>
    <property type="project" value="InterPro"/>
</dbReference>
<comment type="caution">
    <text evidence="3">The sequence shown here is derived from an EMBL/GenBank/DDBJ whole genome shotgun (WGS) entry which is preliminary data.</text>
</comment>
<evidence type="ECO:0000256" key="1">
    <source>
        <dbReference type="ARBA" id="ARBA00022801"/>
    </source>
</evidence>
<dbReference type="GeneID" id="86828493"/>
<reference evidence="3 4" key="1">
    <citation type="submission" date="2020-10" db="EMBL/GenBank/DDBJ databases">
        <title>Sequencing the genomes of 1000 actinobacteria strains.</title>
        <authorList>
            <person name="Klenk H.-P."/>
        </authorList>
    </citation>
    <scope>NUCLEOTIDE SEQUENCE [LARGE SCALE GENOMIC DNA]</scope>
    <source>
        <strain evidence="3 4">DSM 41803</strain>
    </source>
</reference>
<gene>
    <name evidence="3" type="ORF">H4687_003929</name>
</gene>
<dbReference type="InterPro" id="IPR011059">
    <property type="entry name" value="Metal-dep_hydrolase_composite"/>
</dbReference>
<dbReference type="SUPFAM" id="SSF51556">
    <property type="entry name" value="Metallo-dependent hydrolases"/>
    <property type="match status" value="1"/>
</dbReference>
<evidence type="ECO:0000313" key="3">
    <source>
        <dbReference type="EMBL" id="MBE1597800.1"/>
    </source>
</evidence>
<dbReference type="AlphaFoldDB" id="A0A8I0TQC5"/>
<dbReference type="RefSeq" id="WP_046912846.1">
    <property type="nucleotide sequence ID" value="NZ_JADBGF010000001.1"/>
</dbReference>
<evidence type="ECO:0000313" key="4">
    <source>
        <dbReference type="Proteomes" id="UP000629287"/>
    </source>
</evidence>
<dbReference type="InterPro" id="IPR010252">
    <property type="entry name" value="HutF"/>
</dbReference>
<keyword evidence="4" id="KW-1185">Reference proteome</keyword>
<dbReference type="OrthoDB" id="3204583at2"/>
<keyword evidence="1" id="KW-0378">Hydrolase</keyword>
<dbReference type="InterPro" id="IPR050287">
    <property type="entry name" value="MTA/SAH_deaminase"/>
</dbReference>
<accession>A0A8I0TQC5</accession>
<dbReference type="Gene3D" id="3.20.20.140">
    <property type="entry name" value="Metal-dependent hydrolases"/>
    <property type="match status" value="1"/>
</dbReference>
<dbReference type="EMBL" id="JADBGF010000001">
    <property type="protein sequence ID" value="MBE1597800.1"/>
    <property type="molecule type" value="Genomic_DNA"/>
</dbReference>
<protein>
    <submittedName>
        <fullName evidence="3">Formiminoglutamate deiminase</fullName>
    </submittedName>
</protein>